<gene>
    <name evidence="3" type="ORF">P6N53_17075</name>
</gene>
<evidence type="ECO:0000259" key="2">
    <source>
        <dbReference type="Pfam" id="PF01556"/>
    </source>
</evidence>
<organism evidence="3 4">
    <name type="scientific">Desulforamulus aquiferis</name>
    <dbReference type="NCBI Taxonomy" id="1397668"/>
    <lineage>
        <taxon>Bacteria</taxon>
        <taxon>Bacillati</taxon>
        <taxon>Bacillota</taxon>
        <taxon>Clostridia</taxon>
        <taxon>Eubacteriales</taxon>
        <taxon>Peptococcaceae</taxon>
        <taxon>Desulforamulus</taxon>
    </lineage>
</organism>
<evidence type="ECO:0000256" key="1">
    <source>
        <dbReference type="ARBA" id="ARBA00023186"/>
    </source>
</evidence>
<keyword evidence="4" id="KW-1185">Reference proteome</keyword>
<reference evidence="3" key="1">
    <citation type="journal article" date="2023" name="J. Hazard. Mater.">
        <title>Anaerobic biodegradation of pyrene and benzo[a]pyrene by a new sulfate-reducing Desulforamulus aquiferis strain DSA.</title>
        <authorList>
            <person name="Zhang Z."/>
            <person name="Sun J."/>
            <person name="Gong X."/>
            <person name="Wang C."/>
            <person name="Wang H."/>
        </authorList>
    </citation>
    <scope>NUCLEOTIDE SEQUENCE</scope>
    <source>
        <strain evidence="3">DSA</strain>
    </source>
</reference>
<dbReference type="Gene3D" id="2.60.260.20">
    <property type="entry name" value="Urease metallochaperone UreE, N-terminal domain"/>
    <property type="match status" value="2"/>
</dbReference>
<feature type="domain" description="Chaperone DnaJ C-terminal" evidence="2">
    <location>
        <begin position="1"/>
        <end position="110"/>
    </location>
</feature>
<dbReference type="RefSeq" id="WP_304545321.1">
    <property type="nucleotide sequence ID" value="NZ_JARPTC010000028.1"/>
</dbReference>
<dbReference type="PANTHER" id="PTHR43096">
    <property type="entry name" value="DNAJ HOMOLOG 1, MITOCHONDRIAL-RELATED"/>
    <property type="match status" value="1"/>
</dbReference>
<evidence type="ECO:0000313" key="4">
    <source>
        <dbReference type="Proteomes" id="UP001172911"/>
    </source>
</evidence>
<comment type="caution">
    <text evidence="3">The sequence shown here is derived from an EMBL/GenBank/DDBJ whole genome shotgun (WGS) entry which is preliminary data.</text>
</comment>
<accession>A0AAW7ZGL7</accession>
<dbReference type="SUPFAM" id="SSF49493">
    <property type="entry name" value="HSP40/DnaJ peptide-binding domain"/>
    <property type="match status" value="2"/>
</dbReference>
<dbReference type="EMBL" id="JARPTC010000028">
    <property type="protein sequence ID" value="MDO7788929.1"/>
    <property type="molecule type" value="Genomic_DNA"/>
</dbReference>
<dbReference type="GO" id="GO:0051082">
    <property type="term" value="F:unfolded protein binding"/>
    <property type="evidence" value="ECO:0007669"/>
    <property type="project" value="InterPro"/>
</dbReference>
<dbReference type="CDD" id="cd10747">
    <property type="entry name" value="DnaJ_C"/>
    <property type="match status" value="1"/>
</dbReference>
<reference evidence="3" key="2">
    <citation type="submission" date="2023-03" db="EMBL/GenBank/DDBJ databases">
        <authorList>
            <person name="Zhang Z."/>
        </authorList>
    </citation>
    <scope>NUCLEOTIDE SEQUENCE</scope>
    <source>
        <strain evidence="3">DSA</strain>
    </source>
</reference>
<dbReference type="Proteomes" id="UP001172911">
    <property type="component" value="Unassembled WGS sequence"/>
</dbReference>
<proteinExistence type="predicted"/>
<dbReference type="GO" id="GO:0042026">
    <property type="term" value="P:protein refolding"/>
    <property type="evidence" value="ECO:0007669"/>
    <property type="project" value="TreeGrafter"/>
</dbReference>
<dbReference type="InterPro" id="IPR008971">
    <property type="entry name" value="HSP40/DnaJ_pept-bd"/>
</dbReference>
<keyword evidence="1" id="KW-0143">Chaperone</keyword>
<evidence type="ECO:0000313" key="3">
    <source>
        <dbReference type="EMBL" id="MDO7788929.1"/>
    </source>
</evidence>
<dbReference type="Pfam" id="PF01556">
    <property type="entry name" value="DnaJ_C"/>
    <property type="match status" value="1"/>
</dbReference>
<dbReference type="GO" id="GO:0005737">
    <property type="term" value="C:cytoplasm"/>
    <property type="evidence" value="ECO:0007669"/>
    <property type="project" value="TreeGrafter"/>
</dbReference>
<dbReference type="InterPro" id="IPR002939">
    <property type="entry name" value="DnaJ_C"/>
</dbReference>
<dbReference type="FunFam" id="2.60.260.20:FF:000013">
    <property type="entry name" value="DnaJ subfamily B member 11"/>
    <property type="match status" value="1"/>
</dbReference>
<dbReference type="AlphaFoldDB" id="A0AAW7ZGL7"/>
<name>A0AAW7ZGL7_9FIRM</name>
<dbReference type="PANTHER" id="PTHR43096:SF52">
    <property type="entry name" value="DNAJ HOMOLOG 1, MITOCHONDRIAL-RELATED"/>
    <property type="match status" value="1"/>
</dbReference>
<protein>
    <submittedName>
        <fullName evidence="3">DnaJ C-terminal domain-containing protein</fullName>
    </submittedName>
</protein>
<sequence length="136" mass="15473">MQDGSRIRLKGQGEEGNYGGEPGDLYLKMCILPHPHFTIKGNDIESRVSIRPEQAVLGEMLEVETLDGIIKVRIPPMSKNGKKLRLRNKGWTGKKGERGDHYIEVAIDIPDNLTDKERELYEKLANLRRFDSRQAS</sequence>